<dbReference type="PANTHER" id="PTHR33254:SF4">
    <property type="entry name" value="4-HYDROXY-4-METHYL-2-OXOGLUTARATE ALDOLASE 3-RELATED"/>
    <property type="match status" value="1"/>
</dbReference>
<evidence type="ECO:0000256" key="1">
    <source>
        <dbReference type="ARBA" id="ARBA00001968"/>
    </source>
</evidence>
<dbReference type="RefSeq" id="WP_042552908.1">
    <property type="nucleotide sequence ID" value="NZ_JXQW01000010.1"/>
</dbReference>
<keyword evidence="4" id="KW-0456">Lyase</keyword>
<feature type="binding site" evidence="7">
    <location>
        <begin position="93"/>
        <end position="96"/>
    </location>
    <ligand>
        <name>substrate</name>
    </ligand>
</feature>
<comment type="caution">
    <text evidence="8">The sequence shown here is derived from an EMBL/GenBank/DDBJ whole genome shotgun (WGS) entry which is preliminary data.</text>
</comment>
<reference evidence="8 9" key="1">
    <citation type="submission" date="2014-12" db="EMBL/GenBank/DDBJ databases">
        <title>16Stimator: statistical estimation of ribosomal gene copy numbers from draft genome assemblies.</title>
        <authorList>
            <person name="Perisin M.A."/>
            <person name="Vetter M."/>
            <person name="Gilbert J.A."/>
            <person name="Bergelson J."/>
        </authorList>
    </citation>
    <scope>NUCLEOTIDE SEQUENCE [LARGE SCALE GENOMIC DNA]</scope>
    <source>
        <strain evidence="8 9">MEJ086</strain>
    </source>
</reference>
<keyword evidence="3 7" id="KW-0479">Metal-binding</keyword>
<evidence type="ECO:0000313" key="8">
    <source>
        <dbReference type="EMBL" id="KIQ03908.1"/>
    </source>
</evidence>
<dbReference type="Gene3D" id="3.50.30.40">
    <property type="entry name" value="Ribonuclease E inhibitor RraA/RraA-like"/>
    <property type="match status" value="1"/>
</dbReference>
<keyword evidence="7" id="KW-0460">Magnesium</keyword>
<dbReference type="AlphaFoldDB" id="A0A0D0K5U1"/>
<dbReference type="Pfam" id="PF03737">
    <property type="entry name" value="RraA-like"/>
    <property type="match status" value="1"/>
</dbReference>
<comment type="cofactor">
    <cofactor evidence="7">
        <name>Mg(2+)</name>
        <dbReference type="ChEBI" id="CHEBI:18420"/>
    </cofactor>
</comment>
<evidence type="ECO:0000256" key="2">
    <source>
        <dbReference type="ARBA" id="ARBA00016549"/>
    </source>
</evidence>
<gene>
    <name evidence="8" type="ORF">RU08_06000</name>
</gene>
<evidence type="ECO:0000313" key="9">
    <source>
        <dbReference type="Proteomes" id="UP000032068"/>
    </source>
</evidence>
<dbReference type="SUPFAM" id="SSF89562">
    <property type="entry name" value="RraA-like"/>
    <property type="match status" value="1"/>
</dbReference>
<sequence>MYIIEALPEAIDPEELSVLLRAEPATIGHFITTGILSPQIRAHFENLRTVGTAVTVKMPGADGGILHYAMGCARPGDFLVVDRCGETVTAAMGGAMAYAAKQAGIAGIVIDGYVTDLGEIRQHGVPVWSWGASAITTRVKGEEGEFCTAVQCGGVVVRPGDAVIADENGIVILPPAQALALARRAIEFQENEKHTLARLARGEKFPDVVGSRPLIDAAIGKAR</sequence>
<evidence type="ECO:0000256" key="5">
    <source>
        <dbReference type="ARBA" id="ARBA00029596"/>
    </source>
</evidence>
<dbReference type="GO" id="GO:0046872">
    <property type="term" value="F:metal ion binding"/>
    <property type="evidence" value="ECO:0007669"/>
    <property type="project" value="UniProtKB-KW"/>
</dbReference>
<evidence type="ECO:0000256" key="7">
    <source>
        <dbReference type="PIRSR" id="PIRSR605493-1"/>
    </source>
</evidence>
<dbReference type="Proteomes" id="UP000032068">
    <property type="component" value="Unassembled WGS sequence"/>
</dbReference>
<name>A0A0D0K5U1_9PSED</name>
<evidence type="ECO:0000256" key="6">
    <source>
        <dbReference type="ARBA" id="ARBA00030169"/>
    </source>
</evidence>
<comment type="cofactor">
    <cofactor evidence="1">
        <name>a divalent metal cation</name>
        <dbReference type="ChEBI" id="CHEBI:60240"/>
    </cofactor>
</comment>
<organism evidence="8 9">
    <name type="scientific">Pseudomonas fulva</name>
    <dbReference type="NCBI Taxonomy" id="47880"/>
    <lineage>
        <taxon>Bacteria</taxon>
        <taxon>Pseudomonadati</taxon>
        <taxon>Pseudomonadota</taxon>
        <taxon>Gammaproteobacteria</taxon>
        <taxon>Pseudomonadales</taxon>
        <taxon>Pseudomonadaceae</taxon>
        <taxon>Pseudomonas</taxon>
    </lineage>
</organism>
<feature type="binding site" evidence="7">
    <location>
        <position position="116"/>
    </location>
    <ligand>
        <name>Mg(2+)</name>
        <dbReference type="ChEBI" id="CHEBI:18420"/>
    </ligand>
</feature>
<dbReference type="CDD" id="cd16841">
    <property type="entry name" value="RraA_family"/>
    <property type="match status" value="1"/>
</dbReference>
<proteinExistence type="predicted"/>
<dbReference type="InterPro" id="IPR005493">
    <property type="entry name" value="RraA/RraA-like"/>
</dbReference>
<dbReference type="GO" id="GO:0016829">
    <property type="term" value="F:lyase activity"/>
    <property type="evidence" value="ECO:0007669"/>
    <property type="project" value="UniProtKB-KW"/>
</dbReference>
<evidence type="ECO:0000256" key="3">
    <source>
        <dbReference type="ARBA" id="ARBA00022723"/>
    </source>
</evidence>
<dbReference type="EMBL" id="JXQW01000010">
    <property type="protein sequence ID" value="KIQ03908.1"/>
    <property type="molecule type" value="Genomic_DNA"/>
</dbReference>
<dbReference type="OrthoDB" id="8717144at2"/>
<protein>
    <recommendedName>
        <fullName evidence="2">Putative 4-hydroxy-4-methyl-2-oxoglutarate aldolase</fullName>
    </recommendedName>
    <alternativeName>
        <fullName evidence="5">Regulator of ribonuclease activity homolog</fullName>
    </alternativeName>
    <alternativeName>
        <fullName evidence="6">RraA-like protein</fullName>
    </alternativeName>
</protein>
<evidence type="ECO:0000256" key="4">
    <source>
        <dbReference type="ARBA" id="ARBA00023239"/>
    </source>
</evidence>
<dbReference type="PANTHER" id="PTHR33254">
    <property type="entry name" value="4-HYDROXY-4-METHYL-2-OXOGLUTARATE ALDOLASE 3-RELATED"/>
    <property type="match status" value="1"/>
</dbReference>
<accession>A0A0D0K5U1</accession>
<dbReference type="InterPro" id="IPR036704">
    <property type="entry name" value="RraA/RraA-like_sf"/>
</dbReference>